<dbReference type="Gene3D" id="3.30.300.180">
    <property type="match status" value="1"/>
</dbReference>
<feature type="binding site" evidence="8">
    <location>
        <position position="174"/>
    </location>
    <ligand>
        <name>ATP</name>
        <dbReference type="ChEBI" id="CHEBI:30616"/>
    </ligand>
</feature>
<keyword evidence="4 8" id="KW-0547">Nucleotide-binding</keyword>
<dbReference type="Pfam" id="PF11638">
    <property type="entry name" value="DnaA_N"/>
    <property type="match status" value="1"/>
</dbReference>
<dbReference type="Gene3D" id="3.40.50.300">
    <property type="entry name" value="P-loop containing nucleotide triphosphate hydrolases"/>
    <property type="match status" value="1"/>
</dbReference>
<protein>
    <recommendedName>
        <fullName evidence="8 9">Chromosomal replication initiator protein DnaA</fullName>
    </recommendedName>
</protein>
<evidence type="ECO:0000259" key="13">
    <source>
        <dbReference type="SMART" id="SM00760"/>
    </source>
</evidence>
<keyword evidence="7 8" id="KW-0238">DNA-binding</keyword>
<reference evidence="15" key="1">
    <citation type="submission" date="2017-09" db="EMBL/GenBank/DDBJ databases">
        <title>Depth-based differentiation of microbial function through sediment-hosted aquifers and enrichment of novel symbionts in the deep terrestrial subsurface.</title>
        <authorList>
            <person name="Probst A.J."/>
            <person name="Ladd B."/>
            <person name="Jarett J.K."/>
            <person name="Geller-Mcgrath D.E."/>
            <person name="Sieber C.M.K."/>
            <person name="Emerson J.B."/>
            <person name="Anantharaman K."/>
            <person name="Thomas B.C."/>
            <person name="Malmstrom R."/>
            <person name="Stieglmeier M."/>
            <person name="Klingl A."/>
            <person name="Woyke T."/>
            <person name="Ryan C.M."/>
            <person name="Banfield J.F."/>
        </authorList>
    </citation>
    <scope>NUCLEOTIDE SEQUENCE [LARGE SCALE GENOMIC DNA]</scope>
</reference>
<keyword evidence="5 8" id="KW-0067">ATP-binding</keyword>
<feature type="binding site" evidence="8">
    <location>
        <position position="172"/>
    </location>
    <ligand>
        <name>ATP</name>
        <dbReference type="ChEBI" id="CHEBI:30616"/>
    </ligand>
</feature>
<dbReference type="GO" id="GO:0005886">
    <property type="term" value="C:plasma membrane"/>
    <property type="evidence" value="ECO:0007669"/>
    <property type="project" value="TreeGrafter"/>
</dbReference>
<keyword evidence="3 8" id="KW-0235">DNA replication</keyword>
<dbReference type="InterPro" id="IPR010921">
    <property type="entry name" value="Trp_repressor/repl_initiator"/>
</dbReference>
<dbReference type="SUPFAM" id="SSF48295">
    <property type="entry name" value="TrpR-like"/>
    <property type="match status" value="1"/>
</dbReference>
<feature type="region of interest" description="Domain IV, binds dsDNA" evidence="8">
    <location>
        <begin position="344"/>
        <end position="465"/>
    </location>
</feature>
<comment type="function">
    <text evidence="8 10">Plays an essential role in the initiation and regulation of chromosomal replication. ATP-DnaA binds to the origin of replication (oriC) to initiate formation of the DNA replication initiation complex once per cell cycle. Binds the DnaA box (a 9 base pair repeat at the origin) and separates the double-stranded (ds)DNA. Forms a right-handed helical filament on oriC DNA; dsDNA binds to the exterior of the filament while single-stranded (ss)DNA is stabiized in the filament's interior. The ATP-DnaA-oriC complex binds and stabilizes one strand of the AT-rich DNA unwinding element (DUE), permitting loading of DNA polymerase. After initiation quickly degrades to an ADP-DnaA complex that is not apt for DNA replication. Binds acidic phospholipids.</text>
</comment>
<evidence type="ECO:0000256" key="5">
    <source>
        <dbReference type="ARBA" id="ARBA00022840"/>
    </source>
</evidence>
<dbReference type="Pfam" id="PF00308">
    <property type="entry name" value="Bac_DnaA"/>
    <property type="match status" value="1"/>
</dbReference>
<organism evidence="14 15">
    <name type="scientific">Candidatus Colwellbacteria bacterium CG10_big_fil_rev_8_21_14_0_10_42_22</name>
    <dbReference type="NCBI Taxonomy" id="1974540"/>
    <lineage>
        <taxon>Bacteria</taxon>
        <taxon>Candidatus Colwelliibacteriota</taxon>
    </lineage>
</organism>
<dbReference type="PANTHER" id="PTHR30050:SF2">
    <property type="entry name" value="CHROMOSOMAL REPLICATION INITIATOR PROTEIN DNAA"/>
    <property type="match status" value="1"/>
</dbReference>
<feature type="domain" description="AAA+ ATPase" evidence="12">
    <location>
        <begin position="159"/>
        <end position="283"/>
    </location>
</feature>
<dbReference type="EMBL" id="PFAH01000007">
    <property type="protein sequence ID" value="PIR97964.1"/>
    <property type="molecule type" value="Genomic_DNA"/>
</dbReference>
<dbReference type="InterPro" id="IPR013159">
    <property type="entry name" value="DnaA_C"/>
</dbReference>
<dbReference type="PANTHER" id="PTHR30050">
    <property type="entry name" value="CHROMOSOMAL REPLICATION INITIATOR PROTEIN DNAA"/>
    <property type="match status" value="1"/>
</dbReference>
<dbReference type="SMART" id="SM00382">
    <property type="entry name" value="AAA"/>
    <property type="match status" value="1"/>
</dbReference>
<comment type="subcellular location">
    <subcellularLocation>
        <location evidence="8">Cytoplasm</location>
    </subcellularLocation>
</comment>
<dbReference type="CDD" id="cd06571">
    <property type="entry name" value="Bac_DnaA_C"/>
    <property type="match status" value="1"/>
</dbReference>
<dbReference type="Pfam" id="PF08299">
    <property type="entry name" value="Bac_DnaA_C"/>
    <property type="match status" value="1"/>
</dbReference>
<dbReference type="GO" id="GO:0008289">
    <property type="term" value="F:lipid binding"/>
    <property type="evidence" value="ECO:0007669"/>
    <property type="project" value="UniProtKB-KW"/>
</dbReference>
<name>A0A2H0VFS0_9BACT</name>
<dbReference type="InterPro" id="IPR027417">
    <property type="entry name" value="P-loop_NTPase"/>
</dbReference>
<dbReference type="InterPro" id="IPR024633">
    <property type="entry name" value="DnaA_N_dom"/>
</dbReference>
<dbReference type="AlphaFoldDB" id="A0A2H0VFS0"/>
<evidence type="ECO:0000256" key="8">
    <source>
        <dbReference type="HAMAP-Rule" id="MF_00377"/>
    </source>
</evidence>
<dbReference type="Gene3D" id="1.10.1750.10">
    <property type="match status" value="1"/>
</dbReference>
<evidence type="ECO:0000256" key="7">
    <source>
        <dbReference type="ARBA" id="ARBA00023125"/>
    </source>
</evidence>
<dbReference type="CDD" id="cd00009">
    <property type="entry name" value="AAA"/>
    <property type="match status" value="1"/>
</dbReference>
<feature type="binding site" evidence="8">
    <location>
        <position position="170"/>
    </location>
    <ligand>
        <name>ATP</name>
        <dbReference type="ChEBI" id="CHEBI:30616"/>
    </ligand>
</feature>
<comment type="caution">
    <text evidence="14">The sequence shown here is derived from an EMBL/GenBank/DDBJ whole genome shotgun (WGS) entry which is preliminary data.</text>
</comment>
<dbReference type="HAMAP" id="MF_00377">
    <property type="entry name" value="DnaA_bact"/>
    <property type="match status" value="1"/>
</dbReference>
<proteinExistence type="inferred from homology"/>
<dbReference type="InterPro" id="IPR001957">
    <property type="entry name" value="Chromosome_initiator_DnaA"/>
</dbReference>
<keyword evidence="6 8" id="KW-0446">Lipid-binding</keyword>
<dbReference type="PRINTS" id="PR00051">
    <property type="entry name" value="DNAA"/>
</dbReference>
<dbReference type="Proteomes" id="UP000231466">
    <property type="component" value="Unassembled WGS sequence"/>
</dbReference>
<comment type="caution">
    <text evidence="8">Lacks conserved residue(s) required for the propagation of feature annotation.</text>
</comment>
<evidence type="ECO:0000256" key="6">
    <source>
        <dbReference type="ARBA" id="ARBA00023121"/>
    </source>
</evidence>
<evidence type="ECO:0000256" key="1">
    <source>
        <dbReference type="ARBA" id="ARBA00006583"/>
    </source>
</evidence>
<evidence type="ECO:0000256" key="10">
    <source>
        <dbReference type="RuleBase" id="RU000577"/>
    </source>
</evidence>
<comment type="similarity">
    <text evidence="1 8 11">Belongs to the DnaA family.</text>
</comment>
<evidence type="ECO:0000313" key="15">
    <source>
        <dbReference type="Proteomes" id="UP000231466"/>
    </source>
</evidence>
<evidence type="ECO:0000313" key="14">
    <source>
        <dbReference type="EMBL" id="PIR97964.1"/>
    </source>
</evidence>
<evidence type="ECO:0000256" key="3">
    <source>
        <dbReference type="ARBA" id="ARBA00022705"/>
    </source>
</evidence>
<dbReference type="GO" id="GO:0006270">
    <property type="term" value="P:DNA replication initiation"/>
    <property type="evidence" value="ECO:0007669"/>
    <property type="project" value="UniProtKB-UniRule"/>
</dbReference>
<evidence type="ECO:0000259" key="12">
    <source>
        <dbReference type="SMART" id="SM00382"/>
    </source>
</evidence>
<dbReference type="GO" id="GO:0003688">
    <property type="term" value="F:DNA replication origin binding"/>
    <property type="evidence" value="ECO:0007669"/>
    <property type="project" value="UniProtKB-UniRule"/>
</dbReference>
<dbReference type="Gene3D" id="1.10.8.60">
    <property type="match status" value="1"/>
</dbReference>
<dbReference type="SUPFAM" id="SSF52540">
    <property type="entry name" value="P-loop containing nucleoside triphosphate hydrolases"/>
    <property type="match status" value="1"/>
</dbReference>
<evidence type="ECO:0000256" key="2">
    <source>
        <dbReference type="ARBA" id="ARBA00022490"/>
    </source>
</evidence>
<dbReference type="SMART" id="SM00760">
    <property type="entry name" value="Bac_DnaA_C"/>
    <property type="match status" value="1"/>
</dbReference>
<dbReference type="InterPro" id="IPR020591">
    <property type="entry name" value="Chromosome_initiator_DnaA-like"/>
</dbReference>
<dbReference type="InterPro" id="IPR003593">
    <property type="entry name" value="AAA+_ATPase"/>
</dbReference>
<dbReference type="NCBIfam" id="TIGR00362">
    <property type="entry name" value="DnaA"/>
    <property type="match status" value="1"/>
</dbReference>
<comment type="domain">
    <text evidence="8">Domain I is involved in oligomerization and binding regulators, domain II is flexibile and of varying length in different bacteria, domain III forms the AAA+ region, while domain IV binds dsDNA.</text>
</comment>
<accession>A0A2H0VFS0</accession>
<dbReference type="InterPro" id="IPR013317">
    <property type="entry name" value="DnaA_dom"/>
</dbReference>
<evidence type="ECO:0000256" key="4">
    <source>
        <dbReference type="ARBA" id="ARBA00022741"/>
    </source>
</evidence>
<evidence type="ECO:0000256" key="11">
    <source>
        <dbReference type="RuleBase" id="RU004227"/>
    </source>
</evidence>
<keyword evidence="2 8" id="KW-0963">Cytoplasm</keyword>
<dbReference type="FunFam" id="3.40.50.300:FF:000668">
    <property type="entry name" value="Chromosomal replication initiator protein DnaA"/>
    <property type="match status" value="1"/>
</dbReference>
<feature type="domain" description="Chromosomal replication initiator DnaA C-terminal" evidence="13">
    <location>
        <begin position="371"/>
        <end position="440"/>
    </location>
</feature>
<sequence length="465" mass="52912">MGMEKQLVEPNNLDELWRAALSEIEIQVSKPSFSTWLRNSKLLENRNGSALIALPNSFAKEWVESKYHKLILGSIRSIDSETKSVEFVVEGSLSQKTISRRHREARQQQEERQLVFQEMRVDPATGLNPRYNLNTFIVASFNELAHSAAQAVIENVGSKYNPLFIYGGVGLGKTHLIQGMGNEIRTLSGGKVGVKYVTSEKFTNDVIWAIKNRRAEDIKKAYREADVLIIDDIQFLGGKETSQEEFFHTFNALHENNKQIIISSDRPPSAIPRLEDRLRSRFEGGMIADISYPEYEARFAIAKTKLQEKGASLDDRVVDLVAKRVQKNIREIEGILNKLVFHQITYKRPLDIPTTEKIISEVTNRSASRATPSQVLKAVSGFYEVSAVDMVGRSRNKEFVEPRQICMYLLRELLSMSYPDIASRVGKRDHTTAIYAYKKIADSVEKNPELSRKILLIKEDVNKFE</sequence>
<dbReference type="InterPro" id="IPR038454">
    <property type="entry name" value="DnaA_N_sf"/>
</dbReference>
<gene>
    <name evidence="8 14" type="primary">dnaA</name>
    <name evidence="14" type="ORF">COT89_01790</name>
</gene>
<dbReference type="GO" id="GO:0006275">
    <property type="term" value="P:regulation of DNA replication"/>
    <property type="evidence" value="ECO:0007669"/>
    <property type="project" value="UniProtKB-UniRule"/>
</dbReference>
<evidence type="ECO:0000256" key="9">
    <source>
        <dbReference type="NCBIfam" id="TIGR00362"/>
    </source>
</evidence>
<feature type="region of interest" description="Domain I, interacts with DnaA modulators" evidence="8">
    <location>
        <begin position="1"/>
        <end position="105"/>
    </location>
</feature>
<comment type="subunit">
    <text evidence="8">Oligomerizes as a right-handed, spiral filament on DNA at oriC.</text>
</comment>
<feature type="binding site" evidence="8">
    <location>
        <position position="173"/>
    </location>
    <ligand>
        <name>ATP</name>
        <dbReference type="ChEBI" id="CHEBI:30616"/>
    </ligand>
</feature>
<dbReference type="GO" id="GO:0005524">
    <property type="term" value="F:ATP binding"/>
    <property type="evidence" value="ECO:0007669"/>
    <property type="project" value="UniProtKB-UniRule"/>
</dbReference>
<dbReference type="GO" id="GO:0005737">
    <property type="term" value="C:cytoplasm"/>
    <property type="evidence" value="ECO:0007669"/>
    <property type="project" value="UniProtKB-SubCell"/>
</dbReference>